<dbReference type="PANTHER" id="PTHR10953:SF247">
    <property type="entry name" value="SLL6053 PROTEIN"/>
    <property type="match status" value="1"/>
</dbReference>
<dbReference type="Proteomes" id="UP000279962">
    <property type="component" value="Chromosome"/>
</dbReference>
<dbReference type="EMBL" id="CP033133">
    <property type="protein sequence ID" value="AYO56099.1"/>
    <property type="molecule type" value="Genomic_DNA"/>
</dbReference>
<dbReference type="Gene3D" id="3.40.50.720">
    <property type="entry name" value="NAD(P)-binding Rossmann-like Domain"/>
    <property type="match status" value="1"/>
</dbReference>
<evidence type="ECO:0000259" key="1">
    <source>
        <dbReference type="Pfam" id="PF00899"/>
    </source>
</evidence>
<name>A0A3G2T758_9GAMM</name>
<dbReference type="GO" id="GO:0005737">
    <property type="term" value="C:cytoplasm"/>
    <property type="evidence" value="ECO:0007669"/>
    <property type="project" value="TreeGrafter"/>
</dbReference>
<dbReference type="GO" id="GO:0004792">
    <property type="term" value="F:thiosulfate-cyanide sulfurtransferase activity"/>
    <property type="evidence" value="ECO:0007669"/>
    <property type="project" value="TreeGrafter"/>
</dbReference>
<evidence type="ECO:0000313" key="3">
    <source>
        <dbReference type="Proteomes" id="UP000279962"/>
    </source>
</evidence>
<protein>
    <recommendedName>
        <fullName evidence="1">THIF-type NAD/FAD binding fold domain-containing protein</fullName>
    </recommendedName>
</protein>
<reference evidence="2 3" key="1">
    <citation type="submission" date="2018-10" db="EMBL/GenBank/DDBJ databases">
        <title>The complete genome of Acinetobacter wuhouensis strain WCHAW010062.</title>
        <authorList>
            <person name="Hu Y."/>
            <person name="Long H."/>
            <person name="Feng Y."/>
            <person name="Zong Z."/>
        </authorList>
    </citation>
    <scope>NUCLEOTIDE SEQUENCE [LARGE SCALE GENOMIC DNA]</scope>
    <source>
        <strain evidence="2 3">WCHAW010062</strain>
    </source>
</reference>
<dbReference type="Pfam" id="PF00899">
    <property type="entry name" value="ThiF"/>
    <property type="match status" value="1"/>
</dbReference>
<dbReference type="GO" id="GO:0008641">
    <property type="term" value="F:ubiquitin-like modifier activating enzyme activity"/>
    <property type="evidence" value="ECO:0007669"/>
    <property type="project" value="InterPro"/>
</dbReference>
<dbReference type="SUPFAM" id="SSF69572">
    <property type="entry name" value="Activating enzymes of the ubiquitin-like proteins"/>
    <property type="match status" value="1"/>
</dbReference>
<dbReference type="AlphaFoldDB" id="A0A3G2T758"/>
<dbReference type="InterPro" id="IPR035985">
    <property type="entry name" value="Ubiquitin-activating_enz"/>
</dbReference>
<organism evidence="2 3">
    <name type="scientific">Acinetobacter wuhouensis</name>
    <dbReference type="NCBI Taxonomy" id="1879050"/>
    <lineage>
        <taxon>Bacteria</taxon>
        <taxon>Pseudomonadati</taxon>
        <taxon>Pseudomonadota</taxon>
        <taxon>Gammaproteobacteria</taxon>
        <taxon>Moraxellales</taxon>
        <taxon>Moraxellaceae</taxon>
        <taxon>Acinetobacter</taxon>
    </lineage>
</organism>
<accession>A0A3G2T758</accession>
<dbReference type="RefSeq" id="WP_087552650.1">
    <property type="nucleotide sequence ID" value="NZ_CP033133.1"/>
</dbReference>
<proteinExistence type="predicted"/>
<gene>
    <name evidence="2" type="ORF">CDG68_21750</name>
</gene>
<dbReference type="GO" id="GO:0016779">
    <property type="term" value="F:nucleotidyltransferase activity"/>
    <property type="evidence" value="ECO:0007669"/>
    <property type="project" value="TreeGrafter"/>
</dbReference>
<sequence>MISKSHFRILDKDLDALKQHLFPGDGLEASAIVLAVCNYINDQVIFMVQDIILVPYDECKREIDYLTWPGKYIEDAIEKGEINNFSIFLMHSHPSGVNWFSKADDSSDVKVFPCIFAAYHQLHGSIIMTPEGELVGRYYQPNLSKQYIDKFLIVGNDIELISSSSSKKALPFSSEMTRILKDFKVGVIGVSGTGSIVAESLARLGVGHLVLIDDDIIEHKNLNRILNSTIQDAEKQRAKVEVITNAIQGYRSDIELTSLNCKIGTYEAILEAATCDVLFCCVDTVSARMYVDLINEFFLLPVFDIGVTIPTGLKDGQTFITEVCARLDYIQPHKSSLKDRKVYTSASLNAEYLKDCSPETYEQQLQAGYIKGVHEEAPSVISLNMLASAFCINEFIARTFPFRQESNDNYARAIVCLGANETEYFKEDDFELTSKVNVGHGMTNPLLGMPTLGDSK</sequence>
<feature type="domain" description="THIF-type NAD/FAD binding fold" evidence="1">
    <location>
        <begin position="172"/>
        <end position="304"/>
    </location>
</feature>
<dbReference type="PANTHER" id="PTHR10953">
    <property type="entry name" value="UBIQUITIN-ACTIVATING ENZYME E1"/>
    <property type="match status" value="1"/>
</dbReference>
<evidence type="ECO:0000313" key="2">
    <source>
        <dbReference type="EMBL" id="AYO56099.1"/>
    </source>
</evidence>
<dbReference type="InterPro" id="IPR045886">
    <property type="entry name" value="ThiF/MoeB/HesA"/>
</dbReference>
<dbReference type="InterPro" id="IPR000594">
    <property type="entry name" value="ThiF_NAD_FAD-bd"/>
</dbReference>
<dbReference type="CDD" id="cd01483">
    <property type="entry name" value="E1_enzyme_family"/>
    <property type="match status" value="1"/>
</dbReference>